<organism evidence="1 2">
    <name type="scientific">Adineta steineri</name>
    <dbReference type="NCBI Taxonomy" id="433720"/>
    <lineage>
        <taxon>Eukaryota</taxon>
        <taxon>Metazoa</taxon>
        <taxon>Spiralia</taxon>
        <taxon>Gnathifera</taxon>
        <taxon>Rotifera</taxon>
        <taxon>Eurotatoria</taxon>
        <taxon>Bdelloidea</taxon>
        <taxon>Adinetida</taxon>
        <taxon>Adinetidae</taxon>
        <taxon>Adineta</taxon>
    </lineage>
</organism>
<dbReference type="Proteomes" id="UP000663845">
    <property type="component" value="Unassembled WGS sequence"/>
</dbReference>
<evidence type="ECO:0000313" key="2">
    <source>
        <dbReference type="Proteomes" id="UP000663845"/>
    </source>
</evidence>
<accession>A0A815QCB4</accession>
<evidence type="ECO:0000313" key="1">
    <source>
        <dbReference type="EMBL" id="CAF1460787.1"/>
    </source>
</evidence>
<reference evidence="1" key="1">
    <citation type="submission" date="2021-02" db="EMBL/GenBank/DDBJ databases">
        <authorList>
            <person name="Nowell W R."/>
        </authorList>
    </citation>
    <scope>NUCLEOTIDE SEQUENCE</scope>
</reference>
<dbReference type="AlphaFoldDB" id="A0A815QCB4"/>
<dbReference type="EMBL" id="CAJNOG010001641">
    <property type="protein sequence ID" value="CAF1460787.1"/>
    <property type="molecule type" value="Genomic_DNA"/>
</dbReference>
<sequence>MVKKTSSKPKKRRTFAADKHNTKTRTDVVNKSNPFDLHVNRLKHDVLDRKAAVEFLKRTLFHPGKTKCEEQKREASEKYEERCEPSINKITGSRYCPDIKTWTAFQNYEIGSGMGR</sequence>
<name>A0A815QCB4_9BILA</name>
<comment type="caution">
    <text evidence="1">The sequence shown here is derived from an EMBL/GenBank/DDBJ whole genome shotgun (WGS) entry which is preliminary data.</text>
</comment>
<gene>
    <name evidence="1" type="ORF">JYZ213_LOCUS41239</name>
</gene>
<protein>
    <submittedName>
        <fullName evidence="1">Uncharacterized protein</fullName>
    </submittedName>
</protein>
<proteinExistence type="predicted"/>